<dbReference type="InterPro" id="IPR011009">
    <property type="entry name" value="Kinase-like_dom_sf"/>
</dbReference>
<dbReference type="PROSITE" id="PS00107">
    <property type="entry name" value="PROTEIN_KINASE_ATP"/>
    <property type="match status" value="1"/>
</dbReference>
<dbReference type="EMBL" id="JAAGAX010000002">
    <property type="protein sequence ID" value="KAF2322568.1"/>
    <property type="molecule type" value="Genomic_DNA"/>
</dbReference>
<dbReference type="InterPro" id="IPR017441">
    <property type="entry name" value="Protein_kinase_ATP_BS"/>
</dbReference>
<proteinExistence type="predicted"/>
<keyword evidence="2 3" id="KW-0067">ATP-binding</keyword>
<keyword evidence="1 3" id="KW-0547">Nucleotide-binding</keyword>
<evidence type="ECO:0000313" key="5">
    <source>
        <dbReference type="EMBL" id="KAF2322568.1"/>
    </source>
</evidence>
<accession>A0A6A6ND87</accession>
<organism evidence="5 6">
    <name type="scientific">Hevea brasiliensis</name>
    <name type="common">Para rubber tree</name>
    <name type="synonym">Siphonia brasiliensis</name>
    <dbReference type="NCBI Taxonomy" id="3981"/>
    <lineage>
        <taxon>Eukaryota</taxon>
        <taxon>Viridiplantae</taxon>
        <taxon>Streptophyta</taxon>
        <taxon>Embryophyta</taxon>
        <taxon>Tracheophyta</taxon>
        <taxon>Spermatophyta</taxon>
        <taxon>Magnoliopsida</taxon>
        <taxon>eudicotyledons</taxon>
        <taxon>Gunneridae</taxon>
        <taxon>Pentapetalae</taxon>
        <taxon>rosids</taxon>
        <taxon>fabids</taxon>
        <taxon>Malpighiales</taxon>
        <taxon>Euphorbiaceae</taxon>
        <taxon>Crotonoideae</taxon>
        <taxon>Micrandreae</taxon>
        <taxon>Hevea</taxon>
    </lineage>
</organism>
<dbReference type="PANTHER" id="PTHR46008:SF2">
    <property type="entry name" value="LEAF RUST 10 DISEASE-RESISTANCE LOCUS RECEPTOR-LIKE PROTEIN KINASE-LIKE 1.4"/>
    <property type="match status" value="1"/>
</dbReference>
<feature type="binding site" evidence="3">
    <location>
        <position position="249"/>
    </location>
    <ligand>
        <name>ATP</name>
        <dbReference type="ChEBI" id="CHEBI:30616"/>
    </ligand>
</feature>
<dbReference type="Gene3D" id="3.30.200.20">
    <property type="entry name" value="Phosphorylase Kinase, domain 1"/>
    <property type="match status" value="1"/>
</dbReference>
<dbReference type="PANTHER" id="PTHR46008">
    <property type="entry name" value="LEAF RUST 10 DISEASE-RESISTANCE LOCUS RECEPTOR-LIKE PROTEIN KINASE-LIKE 1.4"/>
    <property type="match status" value="1"/>
</dbReference>
<protein>
    <recommendedName>
        <fullName evidence="7">Protein kinase domain-containing protein</fullName>
    </recommendedName>
</protein>
<dbReference type="AlphaFoldDB" id="A0A6A6ND87"/>
<evidence type="ECO:0008006" key="7">
    <source>
        <dbReference type="Google" id="ProtNLM"/>
    </source>
</evidence>
<evidence type="ECO:0000256" key="4">
    <source>
        <dbReference type="SAM" id="MobiDB-lite"/>
    </source>
</evidence>
<dbReference type="Proteomes" id="UP000467840">
    <property type="component" value="Chromosome 11"/>
</dbReference>
<name>A0A6A6ND87_HEVBR</name>
<feature type="region of interest" description="Disordered" evidence="4">
    <location>
        <begin position="197"/>
        <end position="233"/>
    </location>
</feature>
<keyword evidence="6" id="KW-1185">Reference proteome</keyword>
<evidence type="ECO:0000256" key="1">
    <source>
        <dbReference type="ARBA" id="ARBA00022741"/>
    </source>
</evidence>
<sequence length="345" mass="39327">MLKFPFTDTFGCGPFVVDDCYKKIPKIKFDWGHGKWYQVESISPYEENGIQLPSNISFGMLISKKFSFDIKLQNQLSCESISNLSLPNLTYASFQIDSSLTTIYKCNHSVDFPEPSFNFISYKKCPDFKIYYPKKDNASVLRSLRNCSIVKLPLNTNNDHDDIFRMSAANFSLNVSIWPDCHLCHLRGGECKECIGEEGKKPPPGPQPPVPPPKRTERHKGSRSKPVGDGGFGTVHYGMLRDGREVAVKRLHERNYHKRGEINLAKLAVSKIQRSAFDELIDPCLGYQSDEEVKRMTTSVAELAFLCLQQDSELRPPMDEVLEELKRIDSPQEESHFLKENYDNA</sequence>
<dbReference type="GO" id="GO:0005524">
    <property type="term" value="F:ATP binding"/>
    <property type="evidence" value="ECO:0007669"/>
    <property type="project" value="UniProtKB-UniRule"/>
</dbReference>
<gene>
    <name evidence="5" type="ORF">GH714_019043</name>
</gene>
<feature type="compositionally biased region" description="Pro residues" evidence="4">
    <location>
        <begin position="202"/>
        <end position="213"/>
    </location>
</feature>
<evidence type="ECO:0000313" key="6">
    <source>
        <dbReference type="Proteomes" id="UP000467840"/>
    </source>
</evidence>
<dbReference type="GO" id="GO:0016301">
    <property type="term" value="F:kinase activity"/>
    <property type="evidence" value="ECO:0007669"/>
    <property type="project" value="TreeGrafter"/>
</dbReference>
<evidence type="ECO:0000256" key="3">
    <source>
        <dbReference type="PROSITE-ProRule" id="PRU10141"/>
    </source>
</evidence>
<reference evidence="5 6" key="1">
    <citation type="journal article" date="2020" name="Mol. Plant">
        <title>The Chromosome-Based Rubber Tree Genome Provides New Insights into Spurge Genome Evolution and Rubber Biosynthesis.</title>
        <authorList>
            <person name="Liu J."/>
            <person name="Shi C."/>
            <person name="Shi C.C."/>
            <person name="Li W."/>
            <person name="Zhang Q.J."/>
            <person name="Zhang Y."/>
            <person name="Li K."/>
            <person name="Lu H.F."/>
            <person name="Shi C."/>
            <person name="Zhu S.T."/>
            <person name="Xiao Z.Y."/>
            <person name="Nan H."/>
            <person name="Yue Y."/>
            <person name="Zhu X.G."/>
            <person name="Wu Y."/>
            <person name="Hong X.N."/>
            <person name="Fan G.Y."/>
            <person name="Tong Y."/>
            <person name="Zhang D."/>
            <person name="Mao C.L."/>
            <person name="Liu Y.L."/>
            <person name="Hao S.J."/>
            <person name="Liu W.Q."/>
            <person name="Lv M.Q."/>
            <person name="Zhang H.B."/>
            <person name="Liu Y."/>
            <person name="Hu-Tang G.R."/>
            <person name="Wang J.P."/>
            <person name="Wang J.H."/>
            <person name="Sun Y.H."/>
            <person name="Ni S.B."/>
            <person name="Chen W.B."/>
            <person name="Zhang X.C."/>
            <person name="Jiao Y.N."/>
            <person name="Eichler E.E."/>
            <person name="Li G.H."/>
            <person name="Liu X."/>
            <person name="Gao L.Z."/>
        </authorList>
    </citation>
    <scope>NUCLEOTIDE SEQUENCE [LARGE SCALE GENOMIC DNA]</scope>
    <source>
        <strain evidence="6">cv. GT1</strain>
        <tissue evidence="5">Leaf</tissue>
    </source>
</reference>
<comment type="caution">
    <text evidence="5">The sequence shown here is derived from an EMBL/GenBank/DDBJ whole genome shotgun (WGS) entry which is preliminary data.</text>
</comment>
<evidence type="ECO:0000256" key="2">
    <source>
        <dbReference type="ARBA" id="ARBA00022840"/>
    </source>
</evidence>
<dbReference type="SUPFAM" id="SSF56112">
    <property type="entry name" value="Protein kinase-like (PK-like)"/>
    <property type="match status" value="1"/>
</dbReference>